<evidence type="ECO:0000313" key="15">
    <source>
        <dbReference type="Proteomes" id="UP000006034"/>
    </source>
</evidence>
<dbReference type="InterPro" id="IPR029014">
    <property type="entry name" value="NiFe-Hase_large"/>
</dbReference>
<protein>
    <recommendedName>
        <fullName evidence="11">Periplasmic [NiFe] hydrogenase large subunit</fullName>
        <ecNumber evidence="5">1.12.2.1</ecNumber>
    </recommendedName>
    <alternativeName>
        <fullName evidence="12">NiFe hydrogenlyase large chain</fullName>
    </alternativeName>
</protein>
<keyword evidence="13" id="KW-0460">Magnesium</keyword>
<dbReference type="Gene3D" id="1.10.645.10">
    <property type="entry name" value="Cytochrome-c3 Hydrogenase, chain B"/>
    <property type="match status" value="1"/>
</dbReference>
<evidence type="ECO:0000256" key="7">
    <source>
        <dbReference type="ARBA" id="ARBA00022723"/>
    </source>
</evidence>
<evidence type="ECO:0000256" key="10">
    <source>
        <dbReference type="ARBA" id="ARBA00029307"/>
    </source>
</evidence>
<evidence type="ECO:0000256" key="4">
    <source>
        <dbReference type="ARBA" id="ARBA00011771"/>
    </source>
</evidence>
<dbReference type="HOGENOM" id="CLU_030087_0_0_7"/>
<dbReference type="RefSeq" id="WP_005028324.1">
    <property type="nucleotide sequence ID" value="NZ_KE150238.1"/>
</dbReference>
<evidence type="ECO:0000256" key="6">
    <source>
        <dbReference type="ARBA" id="ARBA00022596"/>
    </source>
</evidence>
<comment type="subunit">
    <text evidence="4">Heterodimer of a large and a small subunit.</text>
</comment>
<feature type="binding site" evidence="13">
    <location>
        <position position="65"/>
    </location>
    <ligand>
        <name>Ni(2+)</name>
        <dbReference type="ChEBI" id="CHEBI:49786"/>
    </ligand>
</feature>
<feature type="binding site" evidence="13">
    <location>
        <position position="62"/>
    </location>
    <ligand>
        <name>Mg(2+)</name>
        <dbReference type="ChEBI" id="CHEBI:18420"/>
    </ligand>
</feature>
<comment type="subcellular location">
    <subcellularLocation>
        <location evidence="2">Periplasm</location>
    </subcellularLocation>
</comment>
<accession>E5Y8F2</accession>
<comment type="caution">
    <text evidence="14">The sequence shown here is derived from an EMBL/GenBank/DDBJ whole genome shotgun (WGS) entry which is preliminary data.</text>
</comment>
<dbReference type="PANTHER" id="PTHR42958:SF2">
    <property type="entry name" value="UPTAKE HYDROGENASE LARGE SUBUNIT"/>
    <property type="match status" value="1"/>
</dbReference>
<gene>
    <name evidence="14" type="ORF">HMPREF0179_02470</name>
</gene>
<feature type="binding site" evidence="13">
    <location>
        <position position="65"/>
    </location>
    <ligand>
        <name>Fe cation</name>
        <dbReference type="ChEBI" id="CHEBI:24875"/>
    </ligand>
</feature>
<dbReference type="AlphaFoldDB" id="E5Y8F2"/>
<keyword evidence="15" id="KW-1185">Reference proteome</keyword>
<sequence>MSKTVIAIDPVTRLEGHLKVEVQVEDGKVADAWITGGMFRGFEAILRGRNPRDASQIVQRICGVCPVAHATASSLAIEAVCGVEVPENGRIARNLMLAGNYLQSNILHFYHLGGQDYFHGPDTVPFIPRYRNPDLRLSEEQNTLAMDEYIEALEVRQVCHQLVALFGGRMPHLQGILGGGAAQIPDRETILEYAARMKQVRKFVENRYLPLVYTIASRYMDMFEMAHGYKNALCVGVFPLAKKGEQFFNAGAYINGRDEPFDGNRILEDVRYSWFEPAPSGTPLQKSESNPQVDKEGAYSFIKAPLYAGHRVEVGPLARMWINDKPLSPIGQRFFADMFGVRAETFRQIGEDPAFSIMGRNVARVEEVYQTLGMIEYWLHELEPGAQTFALPEVPQAGEGIGFTEAPRGALCHYMRVKNGVIDDYAVVAASMWNCSPRDDAGKRGAVEEALIGVPVPEVDSPVNVGRVIRAYDP</sequence>
<name>E5Y8F2_BILW3</name>
<proteinExistence type="inferred from homology"/>
<evidence type="ECO:0000256" key="3">
    <source>
        <dbReference type="ARBA" id="ARBA00009292"/>
    </source>
</evidence>
<keyword evidence="9" id="KW-0560">Oxidoreductase</keyword>
<comment type="catalytic activity">
    <reaction evidence="10">
        <text>2 Fe(III)-[cytochrome c3] + H2 = 2 Fe(II)-[cytochrome c3] + 2 H(+)</text>
        <dbReference type="Rhea" id="RHEA:20625"/>
        <dbReference type="Rhea" id="RHEA-COMP:11576"/>
        <dbReference type="Rhea" id="RHEA-COMP:11577"/>
        <dbReference type="ChEBI" id="CHEBI:15378"/>
        <dbReference type="ChEBI" id="CHEBI:18276"/>
        <dbReference type="ChEBI" id="CHEBI:29033"/>
        <dbReference type="ChEBI" id="CHEBI:29034"/>
        <dbReference type="EC" id="1.12.2.1"/>
    </reaction>
</comment>
<evidence type="ECO:0000256" key="9">
    <source>
        <dbReference type="ARBA" id="ARBA00023002"/>
    </source>
</evidence>
<dbReference type="EMBL" id="ADCP02000001">
    <property type="protein sequence ID" value="EFV43704.1"/>
    <property type="molecule type" value="Genomic_DNA"/>
</dbReference>
<dbReference type="SUPFAM" id="SSF56762">
    <property type="entry name" value="HydB/Nqo4-like"/>
    <property type="match status" value="1"/>
</dbReference>
<reference evidence="14 15" key="1">
    <citation type="submission" date="2010-10" db="EMBL/GenBank/DDBJ databases">
        <authorList>
            <consortium name="The Broad Institute Genome Sequencing Platform"/>
            <person name="Ward D."/>
            <person name="Earl A."/>
            <person name="Feldgarden M."/>
            <person name="Young S.K."/>
            <person name="Gargeya S."/>
            <person name="Zeng Q."/>
            <person name="Alvarado L."/>
            <person name="Berlin A."/>
            <person name="Bochicchio J."/>
            <person name="Chapman S.B."/>
            <person name="Chen Z."/>
            <person name="Freedman E."/>
            <person name="Gellesch M."/>
            <person name="Goldberg J."/>
            <person name="Griggs A."/>
            <person name="Gujja S."/>
            <person name="Heilman E."/>
            <person name="Heiman D."/>
            <person name="Howarth C."/>
            <person name="Mehta T."/>
            <person name="Neiman D."/>
            <person name="Pearson M."/>
            <person name="Roberts A."/>
            <person name="Saif S."/>
            <person name="Shea T."/>
            <person name="Shenoy N."/>
            <person name="Sisk P."/>
            <person name="Stolte C."/>
            <person name="Sykes S."/>
            <person name="White J."/>
            <person name="Yandava C."/>
            <person name="Allen-Vercoe E."/>
            <person name="Sibley C."/>
            <person name="Ambrose C.E."/>
            <person name="Strauss J."/>
            <person name="Daigneault M."/>
            <person name="Haas B."/>
            <person name="Nusbaum C."/>
            <person name="Birren B."/>
        </authorList>
    </citation>
    <scope>NUCLEOTIDE SEQUENCE [LARGE SCALE GENOMIC DNA]</scope>
    <source>
        <strain evidence="14 15">3_1_6</strain>
    </source>
</reference>
<dbReference type="Pfam" id="PF00374">
    <property type="entry name" value="NiFeSe_Hases"/>
    <property type="match status" value="2"/>
</dbReference>
<dbReference type="Proteomes" id="UP000006034">
    <property type="component" value="Unassembled WGS sequence"/>
</dbReference>
<dbReference type="InterPro" id="IPR001501">
    <property type="entry name" value="Ni-dep_hyd_lsu"/>
</dbReference>
<evidence type="ECO:0000256" key="2">
    <source>
        <dbReference type="ARBA" id="ARBA00004418"/>
    </source>
</evidence>
<evidence type="ECO:0000256" key="5">
    <source>
        <dbReference type="ARBA" id="ARBA00012159"/>
    </source>
</evidence>
<organism evidence="14 15">
    <name type="scientific">Bilophila wadsworthia (strain 3_1_6)</name>
    <dbReference type="NCBI Taxonomy" id="563192"/>
    <lineage>
        <taxon>Bacteria</taxon>
        <taxon>Pseudomonadati</taxon>
        <taxon>Thermodesulfobacteriota</taxon>
        <taxon>Desulfovibrionia</taxon>
        <taxon>Desulfovibrionales</taxon>
        <taxon>Desulfovibrionaceae</taxon>
        <taxon>Bilophila</taxon>
    </lineage>
</organism>
<dbReference type="NCBIfam" id="NF045518">
    <property type="entry name" value="H2_NiFeSe_large"/>
    <property type="match status" value="1"/>
</dbReference>
<comment type="cofactor">
    <cofactor evidence="13">
        <name>Fe cation</name>
        <dbReference type="ChEBI" id="CHEBI:24875"/>
    </cofactor>
</comment>
<evidence type="ECO:0000256" key="1">
    <source>
        <dbReference type="ARBA" id="ARBA00001967"/>
    </source>
</evidence>
<dbReference type="OrthoDB" id="9761717at2"/>
<dbReference type="EC" id="1.12.2.1" evidence="5"/>
<dbReference type="GO" id="GO:0042597">
    <property type="term" value="C:periplasmic space"/>
    <property type="evidence" value="ECO:0007669"/>
    <property type="project" value="UniProtKB-SubCell"/>
</dbReference>
<evidence type="ECO:0000256" key="11">
    <source>
        <dbReference type="ARBA" id="ARBA00074020"/>
    </source>
</evidence>
<dbReference type="eggNOG" id="COG0374">
    <property type="taxonomic scope" value="Bacteria"/>
</dbReference>
<reference evidence="14 15" key="2">
    <citation type="submission" date="2013-04" db="EMBL/GenBank/DDBJ databases">
        <title>The Genome Sequence of Bilophila wadsworthia 3_1_6.</title>
        <authorList>
            <consortium name="The Broad Institute Genomics Platform"/>
            <person name="Earl A."/>
            <person name="Ward D."/>
            <person name="Feldgarden M."/>
            <person name="Gevers D."/>
            <person name="Sibley C."/>
            <person name="Strauss J."/>
            <person name="Allen-Vercoe E."/>
            <person name="Walker B."/>
            <person name="Young S."/>
            <person name="Zeng Q."/>
            <person name="Gargeya S."/>
            <person name="Fitzgerald M."/>
            <person name="Haas B."/>
            <person name="Abouelleil A."/>
            <person name="Allen A.W."/>
            <person name="Alvarado L."/>
            <person name="Arachchi H.M."/>
            <person name="Berlin A.M."/>
            <person name="Chapman S.B."/>
            <person name="Gainer-Dewar J."/>
            <person name="Goldberg J."/>
            <person name="Griggs A."/>
            <person name="Gujja S."/>
            <person name="Hansen M."/>
            <person name="Howarth C."/>
            <person name="Imamovic A."/>
            <person name="Ireland A."/>
            <person name="Larimer J."/>
            <person name="McCowan C."/>
            <person name="Murphy C."/>
            <person name="Pearson M."/>
            <person name="Poon T.W."/>
            <person name="Priest M."/>
            <person name="Roberts A."/>
            <person name="Saif S."/>
            <person name="Shea T."/>
            <person name="Sisk P."/>
            <person name="Sykes S."/>
            <person name="Wortman J."/>
            <person name="Nusbaum C."/>
            <person name="Birren B."/>
        </authorList>
    </citation>
    <scope>NUCLEOTIDE SEQUENCE [LARGE SCALE GENOMIC DNA]</scope>
    <source>
        <strain evidence="14 15">3_1_6</strain>
    </source>
</reference>
<comment type="similarity">
    <text evidence="3">Belongs to the [NiFe]/[NiFeSe] hydrogenase large subunit family.</text>
</comment>
<dbReference type="FunFam" id="1.10.645.10:FF:000002">
    <property type="entry name" value="Hydrogenase 2 large subunit"/>
    <property type="match status" value="1"/>
</dbReference>
<comment type="cofactor">
    <cofactor evidence="1 13">
        <name>Ni(2+)</name>
        <dbReference type="ChEBI" id="CHEBI:49786"/>
    </cofactor>
</comment>
<dbReference type="PANTHER" id="PTHR42958">
    <property type="entry name" value="HYDROGENASE-2 LARGE CHAIN"/>
    <property type="match status" value="1"/>
</dbReference>
<feature type="binding site" evidence="13">
    <location>
        <position position="43"/>
    </location>
    <ligand>
        <name>Mg(2+)</name>
        <dbReference type="ChEBI" id="CHEBI:18420"/>
    </ligand>
</feature>
<keyword evidence="13" id="KW-0408">Iron</keyword>
<dbReference type="PROSITE" id="PS00507">
    <property type="entry name" value="NI_HGENASE_L_1"/>
    <property type="match status" value="1"/>
</dbReference>
<keyword evidence="6 13" id="KW-0533">Nickel</keyword>
<dbReference type="InterPro" id="IPR050867">
    <property type="entry name" value="NiFe/NiFeSe_hydrgnase_LSU"/>
</dbReference>
<feature type="binding site" evidence="13">
    <location>
        <position position="427"/>
    </location>
    <ligand>
        <name>Mg(2+)</name>
        <dbReference type="ChEBI" id="CHEBI:18420"/>
    </ligand>
</feature>
<evidence type="ECO:0000256" key="8">
    <source>
        <dbReference type="ARBA" id="ARBA00022764"/>
    </source>
</evidence>
<evidence type="ECO:0000256" key="13">
    <source>
        <dbReference type="PIRSR" id="PIRSR601501-1"/>
    </source>
</evidence>
<dbReference type="GO" id="GO:0047806">
    <property type="term" value="F:cytochrome-c3 hydrogenase activity"/>
    <property type="evidence" value="ECO:0007669"/>
    <property type="project" value="UniProtKB-EC"/>
</dbReference>
<dbReference type="GO" id="GO:0008901">
    <property type="term" value="F:ferredoxin hydrogenase activity"/>
    <property type="evidence" value="ECO:0007669"/>
    <property type="project" value="InterPro"/>
</dbReference>
<keyword evidence="7 13" id="KW-0479">Metal-binding</keyword>
<evidence type="ECO:0000313" key="14">
    <source>
        <dbReference type="EMBL" id="EFV43704.1"/>
    </source>
</evidence>
<dbReference type="GO" id="GO:0016151">
    <property type="term" value="F:nickel cation binding"/>
    <property type="evidence" value="ECO:0007669"/>
    <property type="project" value="InterPro"/>
</dbReference>
<evidence type="ECO:0000256" key="12">
    <source>
        <dbReference type="ARBA" id="ARBA00083852"/>
    </source>
</evidence>
<dbReference type="InterPro" id="IPR018194">
    <property type="entry name" value="Ni-dep_hyd_lsu_Ni_BS"/>
</dbReference>
<dbReference type="GeneID" id="78085599"/>
<dbReference type="STRING" id="563192.HMPREF0179_02470"/>
<keyword evidence="8" id="KW-0574">Periplasm</keyword>